<evidence type="ECO:0000256" key="5">
    <source>
        <dbReference type="ARBA" id="ARBA00022989"/>
    </source>
</evidence>
<reference evidence="9" key="1">
    <citation type="submission" date="2023-06" db="EMBL/GenBank/DDBJ databases">
        <authorList>
            <person name="Jiang Y."/>
            <person name="Liu Q."/>
        </authorList>
    </citation>
    <scope>NUCLEOTIDE SEQUENCE</scope>
    <source>
        <strain evidence="9">CGMCC 1.12089</strain>
    </source>
</reference>
<evidence type="ECO:0000256" key="4">
    <source>
        <dbReference type="ARBA" id="ARBA00022692"/>
    </source>
</evidence>
<feature type="transmembrane region" description="Helical" evidence="7">
    <location>
        <begin position="86"/>
        <end position="108"/>
    </location>
</feature>
<comment type="subcellular location">
    <subcellularLocation>
        <location evidence="1 7">Cell membrane</location>
        <topology evidence="1 7">Multi-pass membrane protein</topology>
    </subcellularLocation>
</comment>
<sequence>MFLLILIGSWELATRRDWVDPTFFGSPSGVAAYLWSGLFVTGSIFKDLGWTIAATLISFVLGSAAALLLGLAFARFPSLQEFCEPYLAAINAMPRIALAPMFLLWFGLGIGSKIAAGVSLTFFIVLSSTIAGVRGVLTDWVILSQTLGATPTQLFCKVTLPSAVPVIFSGLRLGLVYSLLGVVGCELIASEHGLGQQIAYLSSSFNMSGVMGLLLLLALLGMGATWLMNRIEKVLLAWQ</sequence>
<keyword evidence="4 7" id="KW-0812">Transmembrane</keyword>
<keyword evidence="5 7" id="KW-1133">Transmembrane helix</keyword>
<dbReference type="CDD" id="cd06261">
    <property type="entry name" value="TM_PBP2"/>
    <property type="match status" value="1"/>
</dbReference>
<evidence type="ECO:0000256" key="2">
    <source>
        <dbReference type="ARBA" id="ARBA00022448"/>
    </source>
</evidence>
<evidence type="ECO:0000313" key="9">
    <source>
        <dbReference type="EMBL" id="MDM0043903.1"/>
    </source>
</evidence>
<keyword evidence="2 7" id="KW-0813">Transport</keyword>
<evidence type="ECO:0000313" key="10">
    <source>
        <dbReference type="Proteomes" id="UP001174908"/>
    </source>
</evidence>
<dbReference type="Pfam" id="PF00528">
    <property type="entry name" value="BPD_transp_1"/>
    <property type="match status" value="1"/>
</dbReference>
<feature type="transmembrane region" description="Helical" evidence="7">
    <location>
        <begin position="25"/>
        <end position="45"/>
    </location>
</feature>
<feature type="transmembrane region" description="Helical" evidence="7">
    <location>
        <begin position="52"/>
        <end position="74"/>
    </location>
</feature>
<gene>
    <name evidence="9" type="ORF">QTH91_05375</name>
</gene>
<dbReference type="SUPFAM" id="SSF161098">
    <property type="entry name" value="MetI-like"/>
    <property type="match status" value="1"/>
</dbReference>
<evidence type="ECO:0000256" key="7">
    <source>
        <dbReference type="RuleBase" id="RU363032"/>
    </source>
</evidence>
<dbReference type="Proteomes" id="UP001174908">
    <property type="component" value="Unassembled WGS sequence"/>
</dbReference>
<comment type="caution">
    <text evidence="9">The sequence shown here is derived from an EMBL/GenBank/DDBJ whole genome shotgun (WGS) entry which is preliminary data.</text>
</comment>
<evidence type="ECO:0000256" key="6">
    <source>
        <dbReference type="ARBA" id="ARBA00023136"/>
    </source>
</evidence>
<proteinExistence type="inferred from homology"/>
<dbReference type="EMBL" id="JASZYV010000001">
    <property type="protein sequence ID" value="MDM0043903.1"/>
    <property type="molecule type" value="Genomic_DNA"/>
</dbReference>
<dbReference type="Gene3D" id="1.10.3720.10">
    <property type="entry name" value="MetI-like"/>
    <property type="match status" value="1"/>
</dbReference>
<feature type="transmembrane region" description="Helical" evidence="7">
    <location>
        <begin position="210"/>
        <end position="228"/>
    </location>
</feature>
<keyword evidence="10" id="KW-1185">Reference proteome</keyword>
<dbReference type="RefSeq" id="WP_286658976.1">
    <property type="nucleotide sequence ID" value="NZ_JASZYV010000001.1"/>
</dbReference>
<comment type="similarity">
    <text evidence="7">Belongs to the binding-protein-dependent transport system permease family.</text>
</comment>
<feature type="transmembrane region" description="Helical" evidence="7">
    <location>
        <begin position="163"/>
        <end position="189"/>
    </location>
</feature>
<keyword evidence="6 7" id="KW-0472">Membrane</keyword>
<feature type="domain" description="ABC transmembrane type-1" evidence="8">
    <location>
        <begin position="48"/>
        <end position="228"/>
    </location>
</feature>
<evidence type="ECO:0000256" key="1">
    <source>
        <dbReference type="ARBA" id="ARBA00004651"/>
    </source>
</evidence>
<dbReference type="PANTHER" id="PTHR30151">
    <property type="entry name" value="ALKANE SULFONATE ABC TRANSPORTER-RELATED, MEMBRANE SUBUNIT"/>
    <property type="match status" value="1"/>
</dbReference>
<dbReference type="InterPro" id="IPR000515">
    <property type="entry name" value="MetI-like"/>
</dbReference>
<dbReference type="PROSITE" id="PS50928">
    <property type="entry name" value="ABC_TM1"/>
    <property type="match status" value="1"/>
</dbReference>
<dbReference type="InterPro" id="IPR035906">
    <property type="entry name" value="MetI-like_sf"/>
</dbReference>
<protein>
    <submittedName>
        <fullName evidence="9">ABC transporter permease</fullName>
    </submittedName>
</protein>
<evidence type="ECO:0000259" key="8">
    <source>
        <dbReference type="PROSITE" id="PS50928"/>
    </source>
</evidence>
<organism evidence="9 10">
    <name type="scientific">Variovorax dokdonensis</name>
    <dbReference type="NCBI Taxonomy" id="344883"/>
    <lineage>
        <taxon>Bacteria</taxon>
        <taxon>Pseudomonadati</taxon>
        <taxon>Pseudomonadota</taxon>
        <taxon>Betaproteobacteria</taxon>
        <taxon>Burkholderiales</taxon>
        <taxon>Comamonadaceae</taxon>
        <taxon>Variovorax</taxon>
    </lineage>
</organism>
<feature type="transmembrane region" description="Helical" evidence="7">
    <location>
        <begin position="120"/>
        <end position="143"/>
    </location>
</feature>
<accession>A0ABT7N7H7</accession>
<evidence type="ECO:0000256" key="3">
    <source>
        <dbReference type="ARBA" id="ARBA00022475"/>
    </source>
</evidence>
<dbReference type="PANTHER" id="PTHR30151:SF20">
    <property type="entry name" value="ABC TRANSPORTER PERMEASE PROTEIN HI_0355-RELATED"/>
    <property type="match status" value="1"/>
</dbReference>
<name>A0ABT7N7H7_9BURK</name>
<keyword evidence="3" id="KW-1003">Cell membrane</keyword>